<sequence>MAESASRARKNAKKEDPVDDIPEEEKIRLIKETGLLKNFEKVELEQTGVEDEYYGWTFLAFLYTIPLCSVYCVMDIMVHRQYNQDVEFMPFFIRVAKMSPILWVFVYFTNKYSHRPLVQFGMFLGSIFCGCYVVYLLQKAPYLGVMRRCPPLSTLWTYFVAQLRLPPAVLSLLSVYAYYYMYF</sequence>
<evidence type="ECO:0000313" key="4">
    <source>
        <dbReference type="Proteomes" id="UP000789739"/>
    </source>
</evidence>
<evidence type="ECO:0000259" key="2">
    <source>
        <dbReference type="Pfam" id="PF24841"/>
    </source>
</evidence>
<keyword evidence="1" id="KW-0472">Membrane</keyword>
<organism evidence="3 4">
    <name type="scientific">Paraglomus brasilianum</name>
    <dbReference type="NCBI Taxonomy" id="144538"/>
    <lineage>
        <taxon>Eukaryota</taxon>
        <taxon>Fungi</taxon>
        <taxon>Fungi incertae sedis</taxon>
        <taxon>Mucoromycota</taxon>
        <taxon>Glomeromycotina</taxon>
        <taxon>Glomeromycetes</taxon>
        <taxon>Paraglomerales</taxon>
        <taxon>Paraglomeraceae</taxon>
        <taxon>Paraglomus</taxon>
    </lineage>
</organism>
<dbReference type="InterPro" id="IPR056136">
    <property type="entry name" value="DUF7719"/>
</dbReference>
<dbReference type="Proteomes" id="UP000789739">
    <property type="component" value="Unassembled WGS sequence"/>
</dbReference>
<dbReference type="OrthoDB" id="5597489at2759"/>
<evidence type="ECO:0000256" key="1">
    <source>
        <dbReference type="SAM" id="Phobius"/>
    </source>
</evidence>
<protein>
    <submittedName>
        <fullName evidence="3">8706_t:CDS:1</fullName>
    </submittedName>
</protein>
<feature type="transmembrane region" description="Helical" evidence="1">
    <location>
        <begin position="158"/>
        <end position="179"/>
    </location>
</feature>
<dbReference type="Pfam" id="PF24841">
    <property type="entry name" value="DUF7719"/>
    <property type="match status" value="1"/>
</dbReference>
<dbReference type="EMBL" id="CAJVPI010000283">
    <property type="protein sequence ID" value="CAG8513189.1"/>
    <property type="molecule type" value="Genomic_DNA"/>
</dbReference>
<accession>A0A9N9F651</accession>
<gene>
    <name evidence="3" type="ORF">PBRASI_LOCUS3223</name>
</gene>
<keyword evidence="4" id="KW-1185">Reference proteome</keyword>
<feature type="domain" description="DUF7719" evidence="2">
    <location>
        <begin position="119"/>
        <end position="180"/>
    </location>
</feature>
<keyword evidence="1" id="KW-1133">Transmembrane helix</keyword>
<dbReference type="PANTHER" id="PTHR37846">
    <property type="entry name" value="YALI0B21296P"/>
    <property type="match status" value="1"/>
</dbReference>
<feature type="transmembrane region" description="Helical" evidence="1">
    <location>
        <begin position="120"/>
        <end position="137"/>
    </location>
</feature>
<feature type="transmembrane region" description="Helical" evidence="1">
    <location>
        <begin position="86"/>
        <end position="108"/>
    </location>
</feature>
<comment type="caution">
    <text evidence="3">The sequence shown here is derived from an EMBL/GenBank/DDBJ whole genome shotgun (WGS) entry which is preliminary data.</text>
</comment>
<dbReference type="PANTHER" id="PTHR37846:SF1">
    <property type="entry name" value="DEACETYLASE-LIKE PROTEIN"/>
    <property type="match status" value="1"/>
</dbReference>
<evidence type="ECO:0000313" key="3">
    <source>
        <dbReference type="EMBL" id="CAG8513189.1"/>
    </source>
</evidence>
<feature type="transmembrane region" description="Helical" evidence="1">
    <location>
        <begin position="53"/>
        <end position="74"/>
    </location>
</feature>
<proteinExistence type="predicted"/>
<dbReference type="AlphaFoldDB" id="A0A9N9F651"/>
<reference evidence="3" key="1">
    <citation type="submission" date="2021-06" db="EMBL/GenBank/DDBJ databases">
        <authorList>
            <person name="Kallberg Y."/>
            <person name="Tangrot J."/>
            <person name="Rosling A."/>
        </authorList>
    </citation>
    <scope>NUCLEOTIDE SEQUENCE</scope>
    <source>
        <strain evidence="3">BR232B</strain>
    </source>
</reference>
<name>A0A9N9F651_9GLOM</name>
<keyword evidence="1" id="KW-0812">Transmembrane</keyword>